<keyword evidence="3" id="KW-1185">Reference proteome</keyword>
<evidence type="ECO:0000313" key="3">
    <source>
        <dbReference type="Proteomes" id="UP001144372"/>
    </source>
</evidence>
<dbReference type="AlphaFoldDB" id="A0A9W6D073"/>
<feature type="domain" description="RsbT co-antagonist protein RsbRD N-terminal" evidence="1">
    <location>
        <begin position="14"/>
        <end position="127"/>
    </location>
</feature>
<dbReference type="EMBL" id="BSDR01000001">
    <property type="protein sequence ID" value="GLI32878.1"/>
    <property type="molecule type" value="Genomic_DNA"/>
</dbReference>
<gene>
    <name evidence="2" type="ORF">DAMNIGENAA_03110</name>
</gene>
<name>A0A9W6D073_9BACT</name>
<dbReference type="InterPro" id="IPR025751">
    <property type="entry name" value="RsbRD_N_dom"/>
</dbReference>
<evidence type="ECO:0000313" key="2">
    <source>
        <dbReference type="EMBL" id="GLI32878.1"/>
    </source>
</evidence>
<accession>A0A9W6D073</accession>
<reference evidence="2" key="1">
    <citation type="submission" date="2022-12" db="EMBL/GenBank/DDBJ databases">
        <title>Reference genome sequencing for broad-spectrum identification of bacterial and archaeal isolates by mass spectrometry.</title>
        <authorList>
            <person name="Sekiguchi Y."/>
            <person name="Tourlousse D.M."/>
        </authorList>
    </citation>
    <scope>NUCLEOTIDE SEQUENCE</scope>
    <source>
        <strain evidence="2">ASRB1</strain>
    </source>
</reference>
<dbReference type="Pfam" id="PF14361">
    <property type="entry name" value="RsbRD_N"/>
    <property type="match status" value="1"/>
</dbReference>
<dbReference type="Proteomes" id="UP001144372">
    <property type="component" value="Unassembled WGS sequence"/>
</dbReference>
<organism evidence="2 3">
    <name type="scientific">Desulforhabdus amnigena</name>
    <dbReference type="NCBI Taxonomy" id="40218"/>
    <lineage>
        <taxon>Bacteria</taxon>
        <taxon>Pseudomonadati</taxon>
        <taxon>Thermodesulfobacteriota</taxon>
        <taxon>Syntrophobacteria</taxon>
        <taxon>Syntrophobacterales</taxon>
        <taxon>Syntrophobacteraceae</taxon>
        <taxon>Desulforhabdus</taxon>
    </lineage>
</organism>
<comment type="caution">
    <text evidence="2">The sequence shown here is derived from an EMBL/GenBank/DDBJ whole genome shotgun (WGS) entry which is preliminary data.</text>
</comment>
<protein>
    <recommendedName>
        <fullName evidence="1">RsbT co-antagonist protein RsbRD N-terminal domain-containing protein</fullName>
    </recommendedName>
</protein>
<evidence type="ECO:0000259" key="1">
    <source>
        <dbReference type="Pfam" id="PF14361"/>
    </source>
</evidence>
<sequence length="163" mass="18693">MVDTYPPESGRLLKKEKNQFANPVGHSIAEGMEGIYEALIEGMQPEKVKPHLETIIRIRAIQDFSPSQAIAFIFLFKKVIRDELQDGKPEDGISSQDLLALETQMDNLALLAFNVYMECREKLYEARVNDFKNRTYRLLQRANLLTEISEQESETKRSSTPIT</sequence>
<proteinExistence type="predicted"/>